<feature type="transmembrane region" description="Helical" evidence="8">
    <location>
        <begin position="40"/>
        <end position="63"/>
    </location>
</feature>
<dbReference type="HOGENOM" id="CLU_046659_0_0_9"/>
<feature type="transmembrane region" description="Helical" evidence="8">
    <location>
        <begin position="12"/>
        <end position="34"/>
    </location>
</feature>
<keyword evidence="2 8" id="KW-0813">Transport</keyword>
<dbReference type="PANTHER" id="PTHR30586:SF0">
    <property type="entry name" value="ION-TRANSLOCATING OXIDOREDUCTASE COMPLEX SUBUNIT E"/>
    <property type="match status" value="1"/>
</dbReference>
<keyword evidence="3 8" id="KW-0812">Transmembrane</keyword>
<keyword evidence="8" id="KW-1003">Cell membrane</keyword>
<keyword evidence="5 8" id="KW-0249">Electron transport</keyword>
<comment type="similarity">
    <text evidence="8">Belongs to the NqrDE/RnfAE family.</text>
</comment>
<name>I5AVS2_EUBC6</name>
<sequence length="263" mass="28077">MSLKKDTPIERLWNGLFVENPVFVLVLGTCPTLATSTSATNAIGMGLSTTAVLMMSNLIISLLRKIIPDRMRMPAYIVVIASFVTMVDFLMEGFTPGLYKTLGIYIPLIVVNCIIMGRAEAYAGKKPVISSFFDGVGMGIGFTVALTLIASFRELFGAGTIFGAQIMPSGYVPISTFVLAPGAFLVYGFLIAAMNALKIGAGRRPKKEWDPTEKICGECFKCMKVGMCGQKPENCGETAAQTIAKNKGTVDEAIASGKKGGDQ</sequence>
<keyword evidence="10" id="KW-1185">Reference proteome</keyword>
<dbReference type="InterPro" id="IPR003667">
    <property type="entry name" value="NqrDE/RnfAE"/>
</dbReference>
<dbReference type="eggNOG" id="COG4660">
    <property type="taxonomic scope" value="Bacteria"/>
</dbReference>
<accession>I5AVS2</accession>
<evidence type="ECO:0000256" key="3">
    <source>
        <dbReference type="ARBA" id="ARBA00022692"/>
    </source>
</evidence>
<dbReference type="EMBL" id="CM001487">
    <property type="protein sequence ID" value="EIM57895.1"/>
    <property type="molecule type" value="Genomic_DNA"/>
</dbReference>
<dbReference type="EC" id="7.-.-.-" evidence="8"/>
<evidence type="ECO:0000256" key="1">
    <source>
        <dbReference type="ARBA" id="ARBA00004127"/>
    </source>
</evidence>
<evidence type="ECO:0000256" key="5">
    <source>
        <dbReference type="ARBA" id="ARBA00022982"/>
    </source>
</evidence>
<organism evidence="9 10">
    <name type="scientific">Eubacterium cellulosolvens (strain ATCC 43171 / JCM 9499 / 6)</name>
    <name type="common">Cillobacterium cellulosolvens</name>
    <dbReference type="NCBI Taxonomy" id="633697"/>
    <lineage>
        <taxon>Bacteria</taxon>
        <taxon>Bacillati</taxon>
        <taxon>Bacillota</taxon>
        <taxon>Clostridia</taxon>
        <taxon>Eubacteriales</taxon>
        <taxon>Eubacteriaceae</taxon>
        <taxon>Eubacterium</taxon>
    </lineage>
</organism>
<dbReference type="Proteomes" id="UP000005753">
    <property type="component" value="Chromosome"/>
</dbReference>
<protein>
    <recommendedName>
        <fullName evidence="8">Ion-translocating oxidoreductase complex subunit E</fullName>
        <ecNumber evidence="8">7.-.-.-</ecNumber>
    </recommendedName>
    <alternativeName>
        <fullName evidence="8">Rnf electron transport complex subunit E</fullName>
    </alternativeName>
</protein>
<dbReference type="PANTHER" id="PTHR30586">
    <property type="entry name" value="ELECTRON TRANSPORT COMPLEX PROTEIN RNFE"/>
    <property type="match status" value="1"/>
</dbReference>
<keyword evidence="6 8" id="KW-1133">Transmembrane helix</keyword>
<dbReference type="GO" id="GO:0012505">
    <property type="term" value="C:endomembrane system"/>
    <property type="evidence" value="ECO:0007669"/>
    <property type="project" value="UniProtKB-SubCell"/>
</dbReference>
<dbReference type="NCBIfam" id="NF009070">
    <property type="entry name" value="PRK12405.1"/>
    <property type="match status" value="1"/>
</dbReference>
<comment type="subunit">
    <text evidence="8">The complex is composed of six subunits: RnfA, RnfB, RnfC, RnfD, RnfE and RnfG.</text>
</comment>
<feature type="transmembrane region" description="Helical" evidence="8">
    <location>
        <begin position="172"/>
        <end position="197"/>
    </location>
</feature>
<feature type="transmembrane region" description="Helical" evidence="8">
    <location>
        <begin position="97"/>
        <end position="116"/>
    </location>
</feature>
<dbReference type="InterPro" id="IPR010968">
    <property type="entry name" value="RnfE"/>
</dbReference>
<proteinExistence type="inferred from homology"/>
<dbReference type="AlphaFoldDB" id="I5AVS2"/>
<evidence type="ECO:0000256" key="7">
    <source>
        <dbReference type="ARBA" id="ARBA00023136"/>
    </source>
</evidence>
<evidence type="ECO:0000256" key="2">
    <source>
        <dbReference type="ARBA" id="ARBA00022448"/>
    </source>
</evidence>
<dbReference type="OrthoDB" id="9790976at2"/>
<feature type="transmembrane region" description="Helical" evidence="8">
    <location>
        <begin position="75"/>
        <end position="91"/>
    </location>
</feature>
<dbReference type="Pfam" id="PF02508">
    <property type="entry name" value="Rnf-Nqr"/>
    <property type="match status" value="1"/>
</dbReference>
<dbReference type="STRING" id="633697.EubceDRAFT1_2135"/>
<reference evidence="9 10" key="1">
    <citation type="submission" date="2010-08" db="EMBL/GenBank/DDBJ databases">
        <authorList>
            <consortium name="US DOE Joint Genome Institute (JGI-PGF)"/>
            <person name="Lucas S."/>
            <person name="Copeland A."/>
            <person name="Lapidus A."/>
            <person name="Cheng J.-F."/>
            <person name="Bruce D."/>
            <person name="Goodwin L."/>
            <person name="Pitluck S."/>
            <person name="Land M.L."/>
            <person name="Hauser L."/>
            <person name="Chang Y.-J."/>
            <person name="Anderson I.J."/>
            <person name="Johnson E."/>
            <person name="Mulhopadhyay B."/>
            <person name="Kyrpides N."/>
            <person name="Woyke T.J."/>
        </authorList>
    </citation>
    <scope>NUCLEOTIDE SEQUENCE [LARGE SCALE GENOMIC DNA]</scope>
    <source>
        <strain evidence="9 10">6</strain>
    </source>
</reference>
<keyword evidence="4 8" id="KW-1278">Translocase</keyword>
<evidence type="ECO:0000313" key="10">
    <source>
        <dbReference type="Proteomes" id="UP000005753"/>
    </source>
</evidence>
<comment type="function">
    <text evidence="8">Part of a membrane-bound complex that couples electron transfer with translocation of ions across the membrane.</text>
</comment>
<dbReference type="GO" id="GO:0022900">
    <property type="term" value="P:electron transport chain"/>
    <property type="evidence" value="ECO:0007669"/>
    <property type="project" value="UniProtKB-UniRule"/>
</dbReference>
<keyword evidence="7 8" id="KW-0472">Membrane</keyword>
<evidence type="ECO:0000256" key="8">
    <source>
        <dbReference type="HAMAP-Rule" id="MF_00478"/>
    </source>
</evidence>
<dbReference type="GO" id="GO:0005886">
    <property type="term" value="C:plasma membrane"/>
    <property type="evidence" value="ECO:0007669"/>
    <property type="project" value="UniProtKB-SubCell"/>
</dbReference>
<reference evidence="9 10" key="2">
    <citation type="submission" date="2012-02" db="EMBL/GenBank/DDBJ databases">
        <title>Improved High-Quality Draft sequence of Eubacterium cellulosolvens 6.</title>
        <authorList>
            <consortium name="US DOE Joint Genome Institute"/>
            <person name="Lucas S."/>
            <person name="Han J."/>
            <person name="Lapidus A."/>
            <person name="Cheng J.-F."/>
            <person name="Goodwin L."/>
            <person name="Pitluck S."/>
            <person name="Peters L."/>
            <person name="Mikhailova N."/>
            <person name="Gu W."/>
            <person name="Detter J.C."/>
            <person name="Han C."/>
            <person name="Tapia R."/>
            <person name="Land M."/>
            <person name="Hauser L."/>
            <person name="Kyrpides N."/>
            <person name="Ivanova N."/>
            <person name="Pagani I."/>
            <person name="Johnson E."/>
            <person name="Mukhopadhyay B."/>
            <person name="Anderson I."/>
            <person name="Woyke T."/>
        </authorList>
    </citation>
    <scope>NUCLEOTIDE SEQUENCE [LARGE SCALE GENOMIC DNA]</scope>
    <source>
        <strain evidence="9 10">6</strain>
    </source>
</reference>
<evidence type="ECO:0000256" key="4">
    <source>
        <dbReference type="ARBA" id="ARBA00022967"/>
    </source>
</evidence>
<evidence type="ECO:0000313" key="9">
    <source>
        <dbReference type="EMBL" id="EIM57895.1"/>
    </source>
</evidence>
<comment type="subcellular location">
    <subcellularLocation>
        <location evidence="8">Cell membrane</location>
        <topology evidence="8">Multi-pass membrane protein</topology>
    </subcellularLocation>
    <subcellularLocation>
        <location evidence="1">Endomembrane system</location>
        <topology evidence="1">Multi-pass membrane protein</topology>
    </subcellularLocation>
</comment>
<evidence type="ECO:0000256" key="6">
    <source>
        <dbReference type="ARBA" id="ARBA00022989"/>
    </source>
</evidence>
<dbReference type="HAMAP" id="MF_00478">
    <property type="entry name" value="RsxE_RnfE"/>
    <property type="match status" value="1"/>
</dbReference>
<feature type="transmembrane region" description="Helical" evidence="8">
    <location>
        <begin position="128"/>
        <end position="152"/>
    </location>
</feature>
<gene>
    <name evidence="8" type="primary">rnfE</name>
    <name evidence="9" type="ORF">EubceDRAFT1_2135</name>
</gene>
<dbReference type="NCBIfam" id="TIGR01948">
    <property type="entry name" value="rnfE"/>
    <property type="match status" value="1"/>
</dbReference>